<reference evidence="3" key="1">
    <citation type="submission" date="2022-11" db="UniProtKB">
        <authorList>
            <consortium name="WormBaseParasite"/>
        </authorList>
    </citation>
    <scope>IDENTIFICATION</scope>
</reference>
<organism evidence="2 3">
    <name type="scientific">Parascaris univalens</name>
    <name type="common">Nematode worm</name>
    <dbReference type="NCBI Taxonomy" id="6257"/>
    <lineage>
        <taxon>Eukaryota</taxon>
        <taxon>Metazoa</taxon>
        <taxon>Ecdysozoa</taxon>
        <taxon>Nematoda</taxon>
        <taxon>Chromadorea</taxon>
        <taxon>Rhabditida</taxon>
        <taxon>Spirurina</taxon>
        <taxon>Ascaridomorpha</taxon>
        <taxon>Ascaridoidea</taxon>
        <taxon>Ascarididae</taxon>
        <taxon>Parascaris</taxon>
    </lineage>
</organism>
<feature type="chain" id="PRO_5037020115" evidence="1">
    <location>
        <begin position="25"/>
        <end position="94"/>
    </location>
</feature>
<evidence type="ECO:0000313" key="3">
    <source>
        <dbReference type="WBParaSite" id="PgR012_g145_t01"/>
    </source>
</evidence>
<protein>
    <submittedName>
        <fullName evidence="3">Uncharacterized protein</fullName>
    </submittedName>
</protein>
<keyword evidence="1" id="KW-0732">Signal</keyword>
<sequence>MRSTTLSAAALFVLLAYILAYGNGAETAQDNPEYHTEKMNLSLPAQINSVSLDLRALAEIMQKSLDSRGKCFSKSSIRISKPERLPAMLTAERK</sequence>
<dbReference type="AlphaFoldDB" id="A0A915AQ73"/>
<proteinExistence type="predicted"/>
<feature type="signal peptide" evidence="1">
    <location>
        <begin position="1"/>
        <end position="24"/>
    </location>
</feature>
<evidence type="ECO:0000256" key="1">
    <source>
        <dbReference type="SAM" id="SignalP"/>
    </source>
</evidence>
<accession>A0A915AQ73</accession>
<name>A0A915AQ73_PARUN</name>
<dbReference type="WBParaSite" id="PgR012_g145_t01">
    <property type="protein sequence ID" value="PgR012_g145_t01"/>
    <property type="gene ID" value="PgR012_g145"/>
</dbReference>
<dbReference type="Proteomes" id="UP000887569">
    <property type="component" value="Unplaced"/>
</dbReference>
<keyword evidence="2" id="KW-1185">Reference proteome</keyword>
<evidence type="ECO:0000313" key="2">
    <source>
        <dbReference type="Proteomes" id="UP000887569"/>
    </source>
</evidence>